<protein>
    <submittedName>
        <fullName evidence="1">Uncharacterized protein</fullName>
    </submittedName>
</protein>
<dbReference type="EMBL" id="JBBYHR010000004">
    <property type="protein sequence ID" value="MEL1244432.1"/>
    <property type="molecule type" value="Genomic_DNA"/>
</dbReference>
<gene>
    <name evidence="1" type="ORF">AAEO56_09185</name>
</gene>
<proteinExistence type="predicted"/>
<dbReference type="RefSeq" id="WP_341696749.1">
    <property type="nucleotide sequence ID" value="NZ_JBBYHR010000004.1"/>
</dbReference>
<evidence type="ECO:0000313" key="1">
    <source>
        <dbReference type="EMBL" id="MEL1244432.1"/>
    </source>
</evidence>
<evidence type="ECO:0000313" key="2">
    <source>
        <dbReference type="Proteomes" id="UP001464555"/>
    </source>
</evidence>
<organism evidence="1 2">
    <name type="scientific">Flavobacterium arundinis</name>
    <dbReference type="NCBI Taxonomy" id="3139143"/>
    <lineage>
        <taxon>Bacteria</taxon>
        <taxon>Pseudomonadati</taxon>
        <taxon>Bacteroidota</taxon>
        <taxon>Flavobacteriia</taxon>
        <taxon>Flavobacteriales</taxon>
        <taxon>Flavobacteriaceae</taxon>
        <taxon>Flavobacterium</taxon>
    </lineage>
</organism>
<keyword evidence="2" id="KW-1185">Reference proteome</keyword>
<reference evidence="1 2" key="1">
    <citation type="submission" date="2024-04" db="EMBL/GenBank/DDBJ databases">
        <title>Flavobacterium sp. DGU11 16S ribosomal RNA gene Genome sequencing and assembly.</title>
        <authorList>
            <person name="Park S."/>
        </authorList>
    </citation>
    <scope>NUCLEOTIDE SEQUENCE [LARGE SCALE GENOMIC DNA]</scope>
    <source>
        <strain evidence="1 2">DGU11</strain>
    </source>
</reference>
<accession>A0ABU9HY17</accession>
<name>A0ABU9HY17_9FLAO</name>
<dbReference type="Proteomes" id="UP001464555">
    <property type="component" value="Unassembled WGS sequence"/>
</dbReference>
<comment type="caution">
    <text evidence="1">The sequence shown here is derived from an EMBL/GenBank/DDBJ whole genome shotgun (WGS) entry which is preliminary data.</text>
</comment>
<sequence length="108" mass="12336">MQPEELFKITITDTSVKAEHPKRKTEEIRWEAINVIKLINTDQGPWLPDVWLALLGDNHGCLIPQGAEGFDAVYQIVSKYPGFRFENVMESMQCTGNAEFLLWAKDPD</sequence>